<evidence type="ECO:0000313" key="8">
    <source>
        <dbReference type="EMBL" id="OPJ57831.1"/>
    </source>
</evidence>
<name>A0A1V4ICY4_9CLOT</name>
<dbReference type="STRING" id="1450648.CLORY_39020"/>
<feature type="transmembrane region" description="Helical" evidence="6">
    <location>
        <begin position="308"/>
        <end position="328"/>
    </location>
</feature>
<comment type="subcellular location">
    <subcellularLocation>
        <location evidence="1">Cell membrane</location>
        <topology evidence="1">Multi-pass membrane protein</topology>
    </subcellularLocation>
</comment>
<dbReference type="RefSeq" id="WP_242954459.1">
    <property type="nucleotide sequence ID" value="NZ_MZGV01000071.1"/>
</dbReference>
<dbReference type="SUPFAM" id="SSF103473">
    <property type="entry name" value="MFS general substrate transporter"/>
    <property type="match status" value="1"/>
</dbReference>
<protein>
    <submittedName>
        <fullName evidence="8">Major facilitator superfamily protein</fullName>
    </submittedName>
</protein>
<evidence type="ECO:0000256" key="2">
    <source>
        <dbReference type="ARBA" id="ARBA00022448"/>
    </source>
</evidence>
<dbReference type="InterPro" id="IPR053160">
    <property type="entry name" value="MFS_DHA3_Transporter"/>
</dbReference>
<evidence type="ECO:0000256" key="5">
    <source>
        <dbReference type="ARBA" id="ARBA00023136"/>
    </source>
</evidence>
<feature type="transmembrane region" description="Helical" evidence="6">
    <location>
        <begin position="252"/>
        <end position="273"/>
    </location>
</feature>
<keyword evidence="4 6" id="KW-1133">Transmembrane helix</keyword>
<dbReference type="InterPro" id="IPR011701">
    <property type="entry name" value="MFS"/>
</dbReference>
<feature type="transmembrane region" description="Helical" evidence="6">
    <location>
        <begin position="285"/>
        <end position="302"/>
    </location>
</feature>
<organism evidence="8 9">
    <name type="scientific">Clostridium oryzae</name>
    <dbReference type="NCBI Taxonomy" id="1450648"/>
    <lineage>
        <taxon>Bacteria</taxon>
        <taxon>Bacillati</taxon>
        <taxon>Bacillota</taxon>
        <taxon>Clostridia</taxon>
        <taxon>Eubacteriales</taxon>
        <taxon>Clostridiaceae</taxon>
        <taxon>Clostridium</taxon>
    </lineage>
</organism>
<feature type="transmembrane region" description="Helical" evidence="6">
    <location>
        <begin position="218"/>
        <end position="240"/>
    </location>
</feature>
<dbReference type="Gene3D" id="1.20.1250.20">
    <property type="entry name" value="MFS general substrate transporter like domains"/>
    <property type="match status" value="1"/>
</dbReference>
<dbReference type="Pfam" id="PF07690">
    <property type="entry name" value="MFS_1"/>
    <property type="match status" value="1"/>
</dbReference>
<dbReference type="GO" id="GO:0005886">
    <property type="term" value="C:plasma membrane"/>
    <property type="evidence" value="ECO:0007669"/>
    <property type="project" value="UniProtKB-SubCell"/>
</dbReference>
<comment type="caution">
    <text evidence="8">The sequence shown here is derived from an EMBL/GenBank/DDBJ whole genome shotgun (WGS) entry which is preliminary data.</text>
</comment>
<dbReference type="InterPro" id="IPR036259">
    <property type="entry name" value="MFS_trans_sf"/>
</dbReference>
<evidence type="ECO:0000256" key="6">
    <source>
        <dbReference type="SAM" id="Phobius"/>
    </source>
</evidence>
<sequence length="397" mass="44163">MNMNTKLRKNVKVSYVYNFMMQMDITSAIWVLYLAYRGMSLVEIGIIESIYHMTSLLFELPTGAIADIYGKKFSVVLGRVLSIVSCVLMIVSTNFWGFALAFVLTAAGNNLNSGAAEALIYDSLKALGEESKYKIIWGKLLAAMSIAQGIAVLLGGVLADKRFLYAYILGGVLQLITLLSALGFYEVPIARKIDNRREGNAVVQQLRTAVKVLRGRKFVLYIILFSALMSSLQTTVFFYSQKYFSDMNYTKTVIAVICALGSLVEAFCSKYAYVFEEKMGMRKNLIFIASLNILALWGLGALRNLAVVFFIFTEITGGIACTIFSDYVNSKIPSENRATILSFDSLCFSMFMICIFPLFGFMADKIGFSSTFGFIGFAYVPVVLFIMTKLNKINRTA</sequence>
<gene>
    <name evidence="8" type="ORF">CLORY_39020</name>
</gene>
<accession>A0A1V4ICY4</accession>
<keyword evidence="5 6" id="KW-0472">Membrane</keyword>
<dbReference type="PROSITE" id="PS50850">
    <property type="entry name" value="MFS"/>
    <property type="match status" value="1"/>
</dbReference>
<proteinExistence type="predicted"/>
<evidence type="ECO:0000313" key="9">
    <source>
        <dbReference type="Proteomes" id="UP000190080"/>
    </source>
</evidence>
<keyword evidence="9" id="KW-1185">Reference proteome</keyword>
<keyword evidence="3 6" id="KW-0812">Transmembrane</keyword>
<feature type="transmembrane region" description="Helical" evidence="6">
    <location>
        <begin position="80"/>
        <end position="104"/>
    </location>
</feature>
<keyword evidence="2" id="KW-0813">Transport</keyword>
<evidence type="ECO:0000256" key="4">
    <source>
        <dbReference type="ARBA" id="ARBA00022989"/>
    </source>
</evidence>
<dbReference type="PANTHER" id="PTHR23530:SF1">
    <property type="entry name" value="PERMEASE, MAJOR FACILITATOR SUPERFAMILY-RELATED"/>
    <property type="match status" value="1"/>
</dbReference>
<dbReference type="Proteomes" id="UP000190080">
    <property type="component" value="Unassembled WGS sequence"/>
</dbReference>
<evidence type="ECO:0000259" key="7">
    <source>
        <dbReference type="PROSITE" id="PS50850"/>
    </source>
</evidence>
<dbReference type="InterPro" id="IPR020846">
    <property type="entry name" value="MFS_dom"/>
</dbReference>
<feature type="transmembrane region" description="Helical" evidence="6">
    <location>
        <begin position="340"/>
        <end position="360"/>
    </location>
</feature>
<dbReference type="AlphaFoldDB" id="A0A1V4ICY4"/>
<evidence type="ECO:0000256" key="3">
    <source>
        <dbReference type="ARBA" id="ARBA00022692"/>
    </source>
</evidence>
<reference evidence="8 9" key="1">
    <citation type="submission" date="2017-03" db="EMBL/GenBank/DDBJ databases">
        <title>Genome sequence of Clostridium oryzae DSM 28571.</title>
        <authorList>
            <person name="Poehlein A."/>
            <person name="Daniel R."/>
        </authorList>
    </citation>
    <scope>NUCLEOTIDE SEQUENCE [LARGE SCALE GENOMIC DNA]</scope>
    <source>
        <strain evidence="8 9">DSM 28571</strain>
    </source>
</reference>
<feature type="transmembrane region" description="Helical" evidence="6">
    <location>
        <begin position="366"/>
        <end position="387"/>
    </location>
</feature>
<feature type="transmembrane region" description="Helical" evidence="6">
    <location>
        <begin position="164"/>
        <end position="187"/>
    </location>
</feature>
<feature type="transmembrane region" description="Helical" evidence="6">
    <location>
        <begin position="140"/>
        <end position="158"/>
    </location>
</feature>
<dbReference type="PANTHER" id="PTHR23530">
    <property type="entry name" value="TRANSPORT PROTEIN-RELATED"/>
    <property type="match status" value="1"/>
</dbReference>
<feature type="transmembrane region" description="Helical" evidence="6">
    <location>
        <begin position="15"/>
        <end position="36"/>
    </location>
</feature>
<dbReference type="EMBL" id="MZGV01000071">
    <property type="protein sequence ID" value="OPJ57831.1"/>
    <property type="molecule type" value="Genomic_DNA"/>
</dbReference>
<dbReference type="GO" id="GO:0022857">
    <property type="term" value="F:transmembrane transporter activity"/>
    <property type="evidence" value="ECO:0007669"/>
    <property type="project" value="InterPro"/>
</dbReference>
<feature type="domain" description="Major facilitator superfamily (MFS) profile" evidence="7">
    <location>
        <begin position="1"/>
        <end position="396"/>
    </location>
</feature>
<evidence type="ECO:0000256" key="1">
    <source>
        <dbReference type="ARBA" id="ARBA00004651"/>
    </source>
</evidence>